<dbReference type="SUPFAM" id="SSF53850">
    <property type="entry name" value="Periplasmic binding protein-like II"/>
    <property type="match status" value="1"/>
</dbReference>
<feature type="domain" description="Solute-binding protein family 3/N-terminal" evidence="3">
    <location>
        <begin position="34"/>
        <end position="260"/>
    </location>
</feature>
<protein>
    <submittedName>
        <fullName evidence="4">Amino acid ABC transporter</fullName>
    </submittedName>
</protein>
<dbReference type="AlphaFoldDB" id="A0A212AED9"/>
<organism evidence="4 5">
    <name type="scientific">Haematobacter genomosp. 1</name>
    <dbReference type="NCBI Taxonomy" id="366618"/>
    <lineage>
        <taxon>Bacteria</taxon>
        <taxon>Pseudomonadati</taxon>
        <taxon>Pseudomonadota</taxon>
        <taxon>Alphaproteobacteria</taxon>
        <taxon>Rhodobacterales</taxon>
        <taxon>Paracoccaceae</taxon>
        <taxon>Haematobacter</taxon>
    </lineage>
</organism>
<dbReference type="OrthoDB" id="9814231at2"/>
<accession>A0A212AED9</accession>
<evidence type="ECO:0000313" key="5">
    <source>
        <dbReference type="Proteomes" id="UP000196878"/>
    </source>
</evidence>
<name>A0A212AED9_9RHOB</name>
<sequence length="272" mass="29154">MKSRLSFVFTLAGLLAATQPVGADVLADVKKAGELRIGTETEFAPFDYVDAGDHVGFNVDLFNEVGKELGVKIGWIALPWAGVLPGLETKKFDMVAGPAVITKARMERYAYSAPIADGTVTLVKRANDDSIQKPEDIAGKAIGGARSSSQLAQMKAFAETLNPQPTVREYVGVNEASSDLAAGRIAAIAQSLPSGTFAAKRRPDTFAVVMPPFGEKAYFGYMFRKDADSASLLDAVNEVIDRMKADGRLAAMQTKWFGVVFETPDRVTDPAL</sequence>
<evidence type="ECO:0000256" key="2">
    <source>
        <dbReference type="SAM" id="SignalP"/>
    </source>
</evidence>
<dbReference type="EMBL" id="NIPW01000007">
    <property type="protein sequence ID" value="OWJ79684.1"/>
    <property type="molecule type" value="Genomic_DNA"/>
</dbReference>
<evidence type="ECO:0000256" key="1">
    <source>
        <dbReference type="ARBA" id="ARBA00022729"/>
    </source>
</evidence>
<feature type="signal peptide" evidence="2">
    <location>
        <begin position="1"/>
        <end position="23"/>
    </location>
</feature>
<dbReference type="Pfam" id="PF00497">
    <property type="entry name" value="SBP_bac_3"/>
    <property type="match status" value="1"/>
</dbReference>
<reference evidence="4 5" key="1">
    <citation type="submission" date="2016-12" db="EMBL/GenBank/DDBJ databases">
        <title>Comparison of Traditional DNA-DNA Hybridization with In Silico Genomic Analysis.</title>
        <authorList>
            <person name="Nicholson A.C."/>
            <person name="Humrighouse B.W."/>
            <person name="Graziano J."/>
            <person name="Lasker B."/>
            <person name="Whitney A.M."/>
            <person name="Mcquiston J.R."/>
        </authorList>
    </citation>
    <scope>NUCLEOTIDE SEQUENCE [LARGE SCALE GENOMIC DNA]</scope>
    <source>
        <strain evidence="4 5">H2240</strain>
    </source>
</reference>
<dbReference type="Gene3D" id="3.40.190.10">
    <property type="entry name" value="Periplasmic binding protein-like II"/>
    <property type="match status" value="2"/>
</dbReference>
<evidence type="ECO:0000259" key="3">
    <source>
        <dbReference type="SMART" id="SM00062"/>
    </source>
</evidence>
<gene>
    <name evidence="4" type="ORF">CDV49_05055</name>
</gene>
<dbReference type="InterPro" id="IPR001638">
    <property type="entry name" value="Solute-binding_3/MltF_N"/>
</dbReference>
<proteinExistence type="predicted"/>
<dbReference type="RefSeq" id="WP_088214477.1">
    <property type="nucleotide sequence ID" value="NZ_NIPW01000007.1"/>
</dbReference>
<keyword evidence="5" id="KW-1185">Reference proteome</keyword>
<dbReference type="SMART" id="SM00062">
    <property type="entry name" value="PBPb"/>
    <property type="match status" value="1"/>
</dbReference>
<feature type="chain" id="PRO_5013301550" evidence="2">
    <location>
        <begin position="24"/>
        <end position="272"/>
    </location>
</feature>
<dbReference type="PANTHER" id="PTHR35936:SF19">
    <property type="entry name" value="AMINO-ACID-BINDING PROTEIN YXEM-RELATED"/>
    <property type="match status" value="1"/>
</dbReference>
<evidence type="ECO:0000313" key="4">
    <source>
        <dbReference type="EMBL" id="OWJ79684.1"/>
    </source>
</evidence>
<keyword evidence="1 2" id="KW-0732">Signal</keyword>
<comment type="caution">
    <text evidence="4">The sequence shown here is derived from an EMBL/GenBank/DDBJ whole genome shotgun (WGS) entry which is preliminary data.</text>
</comment>
<dbReference type="Proteomes" id="UP000196878">
    <property type="component" value="Unassembled WGS sequence"/>
</dbReference>
<dbReference type="PANTHER" id="PTHR35936">
    <property type="entry name" value="MEMBRANE-BOUND LYTIC MUREIN TRANSGLYCOSYLASE F"/>
    <property type="match status" value="1"/>
</dbReference>